<proteinExistence type="predicted"/>
<dbReference type="InterPro" id="IPR053269">
    <property type="entry name" value="Asp-Met_ligase"/>
</dbReference>
<evidence type="ECO:0008006" key="3">
    <source>
        <dbReference type="Google" id="ProtNLM"/>
    </source>
</evidence>
<name>A0A175WH02_9PEZI</name>
<dbReference type="AlphaFoldDB" id="A0A175WH02"/>
<evidence type="ECO:0000313" key="1">
    <source>
        <dbReference type="EMBL" id="KXX82350.1"/>
    </source>
</evidence>
<evidence type="ECO:0000313" key="2">
    <source>
        <dbReference type="Proteomes" id="UP000078237"/>
    </source>
</evidence>
<dbReference type="VEuPathDB" id="FungiDB:MMYC01_201278"/>
<organism evidence="1 2">
    <name type="scientific">Madurella mycetomatis</name>
    <dbReference type="NCBI Taxonomy" id="100816"/>
    <lineage>
        <taxon>Eukaryota</taxon>
        <taxon>Fungi</taxon>
        <taxon>Dikarya</taxon>
        <taxon>Ascomycota</taxon>
        <taxon>Pezizomycotina</taxon>
        <taxon>Sordariomycetes</taxon>
        <taxon>Sordariomycetidae</taxon>
        <taxon>Sordariales</taxon>
        <taxon>Sordariales incertae sedis</taxon>
        <taxon>Madurella</taxon>
    </lineage>
</organism>
<sequence>MGSVDPPASAEIKLPTIKLDTTLAELYKRASPKTTGIRLGLVSCGVTSGLGLTPDFPRNTQFPYQDQPLNTMPRRELTVRNADLRKSLAKKYLSLIPQRDAFISGAMPVIFFNLNQTPQQIERDRREAEATISVLDPSQRPDLVFCPGPSKIPLQDHGIDRLDFKVALDGLKGYPLTHDLETHWFLNSKAALARSGLPTPRSEIIEPEGSCQDAESCCPACASTSTSQSDLPSVPPTCTGPRRRWLAIQTNRVLSAVRSRPVPFVFKTQQAFGGAGTWVVTSPEQKSRLLADLCSSADSCDGVLPKLLAQVTRSNRHLGPATVLICDLVRKVVGDYGLTFVVADRGRVEFLAAAEQTTDGSSAWIGSTICYARQGELRRKFDGLMRRTAEWVSRFGYAGPVGVDVLEAETGAAAGSGETECFIVDLNVRTCGSVSLPLLRSHFVSRGLQCASSFSIVVKGGRAGFIQRWRRPFEEGRMIILSWYEDPEAGESIADVVVGGEDEALLQELVRLVREDTEEVTF</sequence>
<protein>
    <recommendedName>
        <fullName evidence="3">ATP-grasp domain-containing protein</fullName>
    </recommendedName>
</protein>
<keyword evidence="2" id="KW-1185">Reference proteome</keyword>
<accession>A0A175WH02</accession>
<dbReference type="Proteomes" id="UP000078237">
    <property type="component" value="Unassembled WGS sequence"/>
</dbReference>
<dbReference type="PANTHER" id="PTHR37018">
    <property type="entry name" value="CULTURE SPECIFIC PROTEIN, PUTATIVE (AFU_ORTHOLOGUE AFUA_2G00130)-RELATED"/>
    <property type="match status" value="1"/>
</dbReference>
<dbReference type="OrthoDB" id="5946236at2759"/>
<dbReference type="PANTHER" id="PTHR37018:SF1">
    <property type="entry name" value="CULTURE SPECIFIC PROTEIN, PUTATIVE (AFU_ORTHOLOGUE AFUA_2G00130)-RELATED"/>
    <property type="match status" value="1"/>
</dbReference>
<dbReference type="EMBL" id="LCTW02000016">
    <property type="protein sequence ID" value="KXX82350.1"/>
    <property type="molecule type" value="Genomic_DNA"/>
</dbReference>
<dbReference type="STRING" id="100816.A0A175WH02"/>
<dbReference type="SUPFAM" id="SSF56059">
    <property type="entry name" value="Glutathione synthetase ATP-binding domain-like"/>
    <property type="match status" value="1"/>
</dbReference>
<gene>
    <name evidence="1" type="ORF">MMYC01_201278</name>
</gene>
<comment type="caution">
    <text evidence="1">The sequence shown here is derived from an EMBL/GenBank/DDBJ whole genome shotgun (WGS) entry which is preliminary data.</text>
</comment>
<reference evidence="1 2" key="1">
    <citation type="journal article" date="2016" name="Genome Announc.">
        <title>Genome Sequence of Madurella mycetomatis mm55, Isolated from a Human Mycetoma Case in Sudan.</title>
        <authorList>
            <person name="Smit S."/>
            <person name="Derks M.F."/>
            <person name="Bervoets S."/>
            <person name="Fahal A."/>
            <person name="van Leeuwen W."/>
            <person name="van Belkum A."/>
            <person name="van de Sande W.W."/>
        </authorList>
    </citation>
    <scope>NUCLEOTIDE SEQUENCE [LARGE SCALE GENOMIC DNA]</scope>
    <source>
        <strain evidence="2">mm55</strain>
    </source>
</reference>